<evidence type="ECO:0000313" key="2">
    <source>
        <dbReference type="EMBL" id="GFR43241.1"/>
    </source>
</evidence>
<protein>
    <submittedName>
        <fullName evidence="2">Uncharacterized protein</fullName>
    </submittedName>
</protein>
<feature type="compositionally biased region" description="Acidic residues" evidence="1">
    <location>
        <begin position="95"/>
        <end position="105"/>
    </location>
</feature>
<feature type="compositionally biased region" description="Low complexity" evidence="1">
    <location>
        <begin position="76"/>
        <end position="94"/>
    </location>
</feature>
<dbReference type="Proteomes" id="UP001054857">
    <property type="component" value="Unassembled WGS sequence"/>
</dbReference>
<name>A0AAD3DJZ1_9CHLO</name>
<feature type="compositionally biased region" description="Low complexity" evidence="1">
    <location>
        <begin position="55"/>
        <end position="65"/>
    </location>
</feature>
<evidence type="ECO:0000313" key="3">
    <source>
        <dbReference type="Proteomes" id="UP001054857"/>
    </source>
</evidence>
<feature type="compositionally biased region" description="Basic and acidic residues" evidence="1">
    <location>
        <begin position="1"/>
        <end position="10"/>
    </location>
</feature>
<dbReference type="EMBL" id="BMAR01000005">
    <property type="protein sequence ID" value="GFR43241.1"/>
    <property type="molecule type" value="Genomic_DNA"/>
</dbReference>
<keyword evidence="3" id="KW-1185">Reference proteome</keyword>
<organism evidence="2 3">
    <name type="scientific">Astrephomene gubernaculifera</name>
    <dbReference type="NCBI Taxonomy" id="47775"/>
    <lineage>
        <taxon>Eukaryota</taxon>
        <taxon>Viridiplantae</taxon>
        <taxon>Chlorophyta</taxon>
        <taxon>core chlorophytes</taxon>
        <taxon>Chlorophyceae</taxon>
        <taxon>CS clade</taxon>
        <taxon>Chlamydomonadales</taxon>
        <taxon>Astrephomenaceae</taxon>
        <taxon>Astrephomene</taxon>
    </lineage>
</organism>
<feature type="region of interest" description="Disordered" evidence="1">
    <location>
        <begin position="1"/>
        <end position="20"/>
    </location>
</feature>
<evidence type="ECO:0000256" key="1">
    <source>
        <dbReference type="SAM" id="MobiDB-lite"/>
    </source>
</evidence>
<gene>
    <name evidence="2" type="ORF">Agub_g4301</name>
</gene>
<sequence length="212" mass="23207">MDAHGGRDDDAAGGPAQPAAGLRVLRRTAWRGAPLSQIVAEIEYHRQGFAAASRIKAAAAPAQAAPEEYPDTPVLQPQQRQQQRSSFSSSSSSTADDDDDDGYDDVEEVTDEHVVSDEGLWAKWKVLVETASRKDLYDFLAWCRAQHGEEVFKLCSLSPNLEAKLGEGASGLEAMCKKDLRRLASAVMHASYARRTLRSDFEGASPHMFKNK</sequence>
<reference evidence="2 3" key="1">
    <citation type="journal article" date="2021" name="Sci. Rep.">
        <title>Genome sequencing of the multicellular alga Astrephomene provides insights into convergent evolution of germ-soma differentiation.</title>
        <authorList>
            <person name="Yamashita S."/>
            <person name="Yamamoto K."/>
            <person name="Matsuzaki R."/>
            <person name="Suzuki S."/>
            <person name="Yamaguchi H."/>
            <person name="Hirooka S."/>
            <person name="Minakuchi Y."/>
            <person name="Miyagishima S."/>
            <person name="Kawachi M."/>
            <person name="Toyoda A."/>
            <person name="Nozaki H."/>
        </authorList>
    </citation>
    <scope>NUCLEOTIDE SEQUENCE [LARGE SCALE GENOMIC DNA]</scope>
    <source>
        <strain evidence="2 3">NIES-4017</strain>
    </source>
</reference>
<feature type="region of interest" description="Disordered" evidence="1">
    <location>
        <begin position="55"/>
        <end position="105"/>
    </location>
</feature>
<dbReference type="AlphaFoldDB" id="A0AAD3DJZ1"/>
<comment type="caution">
    <text evidence="2">The sequence shown here is derived from an EMBL/GenBank/DDBJ whole genome shotgun (WGS) entry which is preliminary data.</text>
</comment>
<accession>A0AAD3DJZ1</accession>
<proteinExistence type="predicted"/>